<evidence type="ECO:0000313" key="3">
    <source>
        <dbReference type="Proteomes" id="UP000514509"/>
    </source>
</evidence>
<accession>A0A7L7L250</accession>
<keyword evidence="3" id="KW-1185">Reference proteome</keyword>
<dbReference type="AlphaFoldDB" id="A0A7L7L250"/>
<feature type="chain" id="PRO_5029907135" description="YD repeat-containing protein" evidence="1">
    <location>
        <begin position="24"/>
        <end position="269"/>
    </location>
</feature>
<keyword evidence="1" id="KW-0732">Signal</keyword>
<dbReference type="PROSITE" id="PS51257">
    <property type="entry name" value="PROKAR_LIPOPROTEIN"/>
    <property type="match status" value="1"/>
</dbReference>
<protein>
    <recommendedName>
        <fullName evidence="4">YD repeat-containing protein</fullName>
    </recommendedName>
</protein>
<organism evidence="2 3">
    <name type="scientific">Adhaeribacter radiodurans</name>
    <dbReference type="NCBI Taxonomy" id="2745197"/>
    <lineage>
        <taxon>Bacteria</taxon>
        <taxon>Pseudomonadati</taxon>
        <taxon>Bacteroidota</taxon>
        <taxon>Cytophagia</taxon>
        <taxon>Cytophagales</taxon>
        <taxon>Hymenobacteraceae</taxon>
        <taxon>Adhaeribacter</taxon>
    </lineage>
</organism>
<dbReference type="RefSeq" id="WP_182414053.1">
    <property type="nucleotide sequence ID" value="NZ_CP055153.1"/>
</dbReference>
<dbReference type="EMBL" id="CP055153">
    <property type="protein sequence ID" value="QMU26850.1"/>
    <property type="molecule type" value="Genomic_DNA"/>
</dbReference>
<reference evidence="2 3" key="1">
    <citation type="submission" date="2020-08" db="EMBL/GenBank/DDBJ databases">
        <title>Adhaeribacter dokdonensis sp. nov., isolated from the rhizosphere of Elymus tsukushiensis, a plant native to the Dokdo Islands, Republic of Korea.</title>
        <authorList>
            <person name="Ghim S.Y."/>
        </authorList>
    </citation>
    <scope>NUCLEOTIDE SEQUENCE [LARGE SCALE GENOMIC DNA]</scope>
    <source>
        <strain evidence="2 3">KUDC8001</strain>
    </source>
</reference>
<sequence>MRRTTLQLHLSILLSLLFFTACTSDDAVDPIPDTKVLVLSKVIFAGVDTIKYQYNAQKRLTKARYSAERTPTANRYYREYEYDEAGRLTKSHFKLINGDELSYFTYTYTNNRLTKISYYNRPQPLGEFNHEYDNVIEYNSQNQITKLLTYQPELPTTIHRYTVYTYNAAGNVVKLMDYLNSESGPVNDYTVEYTYDNKINPYQNAVQIGIGAEILSSNNILQQKETYPLSGQTKITTHTYTYNTTGLPVKDTRKSDTNTFDVVNEYTYL</sequence>
<evidence type="ECO:0000256" key="1">
    <source>
        <dbReference type="SAM" id="SignalP"/>
    </source>
</evidence>
<evidence type="ECO:0008006" key="4">
    <source>
        <dbReference type="Google" id="ProtNLM"/>
    </source>
</evidence>
<name>A0A7L7L250_9BACT</name>
<evidence type="ECO:0000313" key="2">
    <source>
        <dbReference type="EMBL" id="QMU26850.1"/>
    </source>
</evidence>
<gene>
    <name evidence="2" type="ORF">HUW48_01835</name>
</gene>
<dbReference type="Proteomes" id="UP000514509">
    <property type="component" value="Chromosome"/>
</dbReference>
<dbReference type="KEGG" id="add:HUW48_01835"/>
<proteinExistence type="predicted"/>
<feature type="signal peptide" evidence="1">
    <location>
        <begin position="1"/>
        <end position="23"/>
    </location>
</feature>